<protein>
    <submittedName>
        <fullName evidence="1">Uncharacterized protein</fullName>
    </submittedName>
</protein>
<evidence type="ECO:0000313" key="1">
    <source>
        <dbReference type="EMBL" id="VDP44695.1"/>
    </source>
</evidence>
<dbReference type="Proteomes" id="UP000277204">
    <property type="component" value="Unassembled WGS sequence"/>
</dbReference>
<organism evidence="1 2">
    <name type="scientific">Schistosoma margrebowiei</name>
    <dbReference type="NCBI Taxonomy" id="48269"/>
    <lineage>
        <taxon>Eukaryota</taxon>
        <taxon>Metazoa</taxon>
        <taxon>Spiralia</taxon>
        <taxon>Lophotrochozoa</taxon>
        <taxon>Platyhelminthes</taxon>
        <taxon>Trematoda</taxon>
        <taxon>Digenea</taxon>
        <taxon>Strigeidida</taxon>
        <taxon>Schistosomatoidea</taxon>
        <taxon>Schistosomatidae</taxon>
        <taxon>Schistosoma</taxon>
    </lineage>
</organism>
<name>A0A183N3D7_9TREM</name>
<dbReference type="EMBL" id="UZAI01019352">
    <property type="protein sequence ID" value="VDP44695.1"/>
    <property type="molecule type" value="Genomic_DNA"/>
</dbReference>
<reference evidence="1 2" key="1">
    <citation type="submission" date="2018-11" db="EMBL/GenBank/DDBJ databases">
        <authorList>
            <consortium name="Pathogen Informatics"/>
        </authorList>
    </citation>
    <scope>NUCLEOTIDE SEQUENCE [LARGE SCALE GENOMIC DNA]</scope>
    <source>
        <strain evidence="1 2">Zambia</strain>
    </source>
</reference>
<evidence type="ECO:0000313" key="2">
    <source>
        <dbReference type="Proteomes" id="UP000277204"/>
    </source>
</evidence>
<proteinExistence type="predicted"/>
<keyword evidence="2" id="KW-1185">Reference proteome</keyword>
<dbReference type="AlphaFoldDB" id="A0A183N3D7"/>
<gene>
    <name evidence="1" type="ORF">SMRZ_LOCUS22812</name>
</gene>
<accession>A0A183N3D7</accession>
<sequence>MVVGGGQQETLDSCFVLPGTRQQDVHLHENSDMLEESDLAKAATLSDHFYEGYSTGIVNNKCHNHTNKIPVVGLVYMTEETVL</sequence>